<reference evidence="2" key="1">
    <citation type="journal article" date="2021" name="Nat. Commun.">
        <title>Genetic determinants of endophytism in the Arabidopsis root mycobiome.</title>
        <authorList>
            <person name="Mesny F."/>
            <person name="Miyauchi S."/>
            <person name="Thiergart T."/>
            <person name="Pickel B."/>
            <person name="Atanasova L."/>
            <person name="Karlsson M."/>
            <person name="Huettel B."/>
            <person name="Barry K.W."/>
            <person name="Haridas S."/>
            <person name="Chen C."/>
            <person name="Bauer D."/>
            <person name="Andreopoulos W."/>
            <person name="Pangilinan J."/>
            <person name="LaButti K."/>
            <person name="Riley R."/>
            <person name="Lipzen A."/>
            <person name="Clum A."/>
            <person name="Drula E."/>
            <person name="Henrissat B."/>
            <person name="Kohler A."/>
            <person name="Grigoriev I.V."/>
            <person name="Martin F.M."/>
            <person name="Hacquard S."/>
        </authorList>
    </citation>
    <scope>NUCLEOTIDE SEQUENCE</scope>
    <source>
        <strain evidence="2">MPI-SDFR-AT-0073</strain>
    </source>
</reference>
<feature type="compositionally biased region" description="Acidic residues" evidence="1">
    <location>
        <begin position="284"/>
        <end position="298"/>
    </location>
</feature>
<proteinExistence type="predicted"/>
<gene>
    <name evidence="2" type="ORF">BKA67DRAFT_295677</name>
</gene>
<name>A0A9P8ZX12_9PEZI</name>
<keyword evidence="3" id="KW-1185">Reference proteome</keyword>
<evidence type="ECO:0000256" key="1">
    <source>
        <dbReference type="SAM" id="MobiDB-lite"/>
    </source>
</evidence>
<organism evidence="2 3">
    <name type="scientific">Truncatella angustata</name>
    <dbReference type="NCBI Taxonomy" id="152316"/>
    <lineage>
        <taxon>Eukaryota</taxon>
        <taxon>Fungi</taxon>
        <taxon>Dikarya</taxon>
        <taxon>Ascomycota</taxon>
        <taxon>Pezizomycotina</taxon>
        <taxon>Sordariomycetes</taxon>
        <taxon>Xylariomycetidae</taxon>
        <taxon>Amphisphaeriales</taxon>
        <taxon>Sporocadaceae</taxon>
        <taxon>Truncatella</taxon>
    </lineage>
</organism>
<evidence type="ECO:0000313" key="2">
    <source>
        <dbReference type="EMBL" id="KAH6652638.1"/>
    </source>
</evidence>
<protein>
    <submittedName>
        <fullName evidence="2">Uncharacterized protein</fullName>
    </submittedName>
</protein>
<dbReference type="Proteomes" id="UP000758603">
    <property type="component" value="Unassembled WGS sequence"/>
</dbReference>
<feature type="region of interest" description="Disordered" evidence="1">
    <location>
        <begin position="284"/>
        <end position="306"/>
    </location>
</feature>
<dbReference type="RefSeq" id="XP_045956915.1">
    <property type="nucleotide sequence ID" value="XM_046096045.1"/>
</dbReference>
<evidence type="ECO:0000313" key="3">
    <source>
        <dbReference type="Proteomes" id="UP000758603"/>
    </source>
</evidence>
<dbReference type="GeneID" id="70124938"/>
<dbReference type="EMBL" id="JAGPXC010000005">
    <property type="protein sequence ID" value="KAH6652638.1"/>
    <property type="molecule type" value="Genomic_DNA"/>
</dbReference>
<comment type="caution">
    <text evidence="2">The sequence shown here is derived from an EMBL/GenBank/DDBJ whole genome shotgun (WGS) entry which is preliminary data.</text>
</comment>
<accession>A0A9P8ZX12</accession>
<dbReference type="AlphaFoldDB" id="A0A9P8ZX12"/>
<sequence>MNSNEYYRKVFVALITWENHDLHTDIDDLDEEMNNVEHACSFTYGFHVNRIKIPNAASTAPPGYGTYEGWLSAKLESFYAEMERENEGRCLVILWYGGHGGKCGPEDNLLEWWSGPFQAQRVIGSRLPSSIRQIDTSLNWTDVWDEVRLGVDPDLDHLFILDCCAGDEYGGTGISNFLPPALLQPRAREVQRPTSYHVLVAADSDSEAAYSGHESVTVVATDQLRNAVYSRNDRSNPNGLTIKELHDMIINSGRCHHDPVRYEFGPLLGTSTLRWIRVPQIAISDEDPSDSDSNSDENELSHNRYE</sequence>